<dbReference type="InterPro" id="IPR010998">
    <property type="entry name" value="Integrase_recombinase_N"/>
</dbReference>
<protein>
    <recommendedName>
        <fullName evidence="10">Integrase</fullName>
    </recommendedName>
</protein>
<dbReference type="RefSeq" id="WP_078318557.1">
    <property type="nucleotide sequence ID" value="NZ_MUYV01000015.1"/>
</dbReference>
<evidence type="ECO:0000259" key="7">
    <source>
        <dbReference type="PROSITE" id="PS51900"/>
    </source>
</evidence>
<sequence>MPRLIKPLSHTQIQHAKPKACEYLLCDGHGLHLRIHPSGSKIWLFNYKKPATHRRTNISLGHFPIVTLQMARQLRDQHRQLLAQGIDPAHRPTTISFAQLCRQWYAHRTTRARFSSDYRRDVLRLIDRHILPRLGDYGITQIQTSDLIDVLAYHHTKAQMSSLHRLIHLLMQIFDHGIHLGLCQHNPAARLRHLYDRPNCTHRPTISPESLPEFLLALSTARIQRQTYFVILWQLLTLARPSEAAHAHWQDIDQTAKLWRYPIYKGTRTEQHRYHTVTLSRQAISILDALPTRTGHLFPSHLHPDAPMNAQSANGAIKRMGYRGQLVAHGLRSIASTYLNEQGHDSEIIEIALSHLNQDRIKTAYDRGERLAQRFTLLQIWADYVEHCATLVGVDLMNPQLQLPANCKRWSQ</sequence>
<keyword evidence="3 5" id="KW-0238">DNA-binding</keyword>
<dbReference type="InterPro" id="IPR050808">
    <property type="entry name" value="Phage_Integrase"/>
</dbReference>
<dbReference type="GO" id="GO:0003677">
    <property type="term" value="F:DNA binding"/>
    <property type="evidence" value="ECO:0007669"/>
    <property type="project" value="UniProtKB-UniRule"/>
</dbReference>
<feature type="domain" description="Tyr recombinase" evidence="6">
    <location>
        <begin position="201"/>
        <end position="378"/>
    </location>
</feature>
<dbReference type="InterPro" id="IPR013762">
    <property type="entry name" value="Integrase-like_cat_sf"/>
</dbReference>
<evidence type="ECO:0000256" key="4">
    <source>
        <dbReference type="ARBA" id="ARBA00023172"/>
    </source>
</evidence>
<dbReference type="PROSITE" id="PS51900">
    <property type="entry name" value="CB"/>
    <property type="match status" value="1"/>
</dbReference>
<dbReference type="PANTHER" id="PTHR30629:SF6">
    <property type="entry name" value="PROPHAGE INTEGRASE INTA-RELATED"/>
    <property type="match status" value="1"/>
</dbReference>
<dbReference type="Pfam" id="PF22022">
    <property type="entry name" value="Phage_int_M"/>
    <property type="match status" value="1"/>
</dbReference>
<dbReference type="InterPro" id="IPR053876">
    <property type="entry name" value="Phage_int_M"/>
</dbReference>
<keyword evidence="9" id="KW-1185">Reference proteome</keyword>
<comment type="similarity">
    <text evidence="1">Belongs to the 'phage' integrase family.</text>
</comment>
<dbReference type="CDD" id="cd00801">
    <property type="entry name" value="INT_P4_C"/>
    <property type="match status" value="1"/>
</dbReference>
<reference evidence="8 9" key="1">
    <citation type="submission" date="2017-02" db="EMBL/GenBank/DDBJ databases">
        <title>Draft genome sequence of Moraxella porci CCUG 54912T type strain.</title>
        <authorList>
            <person name="Salva-Serra F."/>
            <person name="Engstrom-Jakobsson H."/>
            <person name="Thorell K."/>
            <person name="Jaen-Luchoro D."/>
            <person name="Gonzales-Siles L."/>
            <person name="Karlsson R."/>
            <person name="Yazdan S."/>
            <person name="Boulund F."/>
            <person name="Johnning A."/>
            <person name="Engstrand L."/>
            <person name="Kristiansson E."/>
            <person name="Moore E."/>
        </authorList>
    </citation>
    <scope>NUCLEOTIDE SEQUENCE [LARGE SCALE GENOMIC DNA]</scope>
    <source>
        <strain evidence="8 9">CCUG 54912</strain>
    </source>
</reference>
<dbReference type="Proteomes" id="UP000190683">
    <property type="component" value="Unassembled WGS sequence"/>
</dbReference>
<dbReference type="Gene3D" id="1.10.150.130">
    <property type="match status" value="1"/>
</dbReference>
<dbReference type="Pfam" id="PF00589">
    <property type="entry name" value="Phage_integrase"/>
    <property type="match status" value="1"/>
</dbReference>
<dbReference type="GO" id="GO:0006310">
    <property type="term" value="P:DNA recombination"/>
    <property type="evidence" value="ECO:0007669"/>
    <property type="project" value="UniProtKB-KW"/>
</dbReference>
<dbReference type="Gene3D" id="3.30.160.390">
    <property type="entry name" value="Integrase, DNA-binding domain"/>
    <property type="match status" value="1"/>
</dbReference>
<dbReference type="AlphaFoldDB" id="A0A1T0CLU2"/>
<evidence type="ECO:0000313" key="9">
    <source>
        <dbReference type="Proteomes" id="UP000190683"/>
    </source>
</evidence>
<evidence type="ECO:0000313" key="8">
    <source>
        <dbReference type="EMBL" id="OOS23318.1"/>
    </source>
</evidence>
<keyword evidence="4" id="KW-0233">DNA recombination</keyword>
<dbReference type="PROSITE" id="PS51898">
    <property type="entry name" value="TYR_RECOMBINASE"/>
    <property type="match status" value="1"/>
</dbReference>
<gene>
    <name evidence="8" type="ORF">B0681_09880</name>
</gene>
<name>A0A1T0CLU2_9GAMM</name>
<proteinExistence type="inferred from homology"/>
<feature type="domain" description="Core-binding (CB)" evidence="7">
    <location>
        <begin position="95"/>
        <end position="178"/>
    </location>
</feature>
<dbReference type="Gene3D" id="1.10.443.10">
    <property type="entry name" value="Intergrase catalytic core"/>
    <property type="match status" value="1"/>
</dbReference>
<dbReference type="PANTHER" id="PTHR30629">
    <property type="entry name" value="PROPHAGE INTEGRASE"/>
    <property type="match status" value="1"/>
</dbReference>
<keyword evidence="2" id="KW-0229">DNA integration</keyword>
<accession>A0A1T0CLU2</accession>
<dbReference type="InterPro" id="IPR038488">
    <property type="entry name" value="Integrase_DNA-bd_sf"/>
</dbReference>
<evidence type="ECO:0000256" key="1">
    <source>
        <dbReference type="ARBA" id="ARBA00008857"/>
    </source>
</evidence>
<dbReference type="InterPro" id="IPR025166">
    <property type="entry name" value="Integrase_DNA_bind_dom"/>
</dbReference>
<evidence type="ECO:0000256" key="2">
    <source>
        <dbReference type="ARBA" id="ARBA00022908"/>
    </source>
</evidence>
<dbReference type="Pfam" id="PF13356">
    <property type="entry name" value="Arm-DNA-bind_3"/>
    <property type="match status" value="1"/>
</dbReference>
<dbReference type="InterPro" id="IPR044068">
    <property type="entry name" value="CB"/>
</dbReference>
<dbReference type="SUPFAM" id="SSF56349">
    <property type="entry name" value="DNA breaking-rejoining enzymes"/>
    <property type="match status" value="1"/>
</dbReference>
<dbReference type="GO" id="GO:0015074">
    <property type="term" value="P:DNA integration"/>
    <property type="evidence" value="ECO:0007669"/>
    <property type="project" value="UniProtKB-KW"/>
</dbReference>
<dbReference type="EMBL" id="MUYV01000015">
    <property type="protein sequence ID" value="OOS23318.1"/>
    <property type="molecule type" value="Genomic_DNA"/>
</dbReference>
<evidence type="ECO:0000259" key="6">
    <source>
        <dbReference type="PROSITE" id="PS51898"/>
    </source>
</evidence>
<dbReference type="InterPro" id="IPR011010">
    <property type="entry name" value="DNA_brk_join_enz"/>
</dbReference>
<organism evidence="8 9">
    <name type="scientific">Moraxella porci DSM 25326</name>
    <dbReference type="NCBI Taxonomy" id="573983"/>
    <lineage>
        <taxon>Bacteria</taxon>
        <taxon>Pseudomonadati</taxon>
        <taxon>Pseudomonadota</taxon>
        <taxon>Gammaproteobacteria</taxon>
        <taxon>Moraxellales</taxon>
        <taxon>Moraxellaceae</taxon>
        <taxon>Moraxella</taxon>
    </lineage>
</organism>
<comment type="caution">
    <text evidence="8">The sequence shown here is derived from an EMBL/GenBank/DDBJ whole genome shotgun (WGS) entry which is preliminary data.</text>
</comment>
<evidence type="ECO:0000256" key="3">
    <source>
        <dbReference type="ARBA" id="ARBA00023125"/>
    </source>
</evidence>
<evidence type="ECO:0008006" key="10">
    <source>
        <dbReference type="Google" id="ProtNLM"/>
    </source>
</evidence>
<dbReference type="InterPro" id="IPR002104">
    <property type="entry name" value="Integrase_catalytic"/>
</dbReference>
<evidence type="ECO:0000256" key="5">
    <source>
        <dbReference type="PROSITE-ProRule" id="PRU01248"/>
    </source>
</evidence>